<proteinExistence type="predicted"/>
<accession>A0AAE8M7E2</accession>
<keyword evidence="5" id="KW-0804">Transcription</keyword>
<organism evidence="7 8">
    <name type="scientific">Fusarium torulosum</name>
    <dbReference type="NCBI Taxonomy" id="33205"/>
    <lineage>
        <taxon>Eukaryota</taxon>
        <taxon>Fungi</taxon>
        <taxon>Dikarya</taxon>
        <taxon>Ascomycota</taxon>
        <taxon>Pezizomycotina</taxon>
        <taxon>Sordariomycetes</taxon>
        <taxon>Hypocreomycetidae</taxon>
        <taxon>Hypocreales</taxon>
        <taxon>Nectriaceae</taxon>
        <taxon>Fusarium</taxon>
    </lineage>
</organism>
<evidence type="ECO:0000256" key="5">
    <source>
        <dbReference type="ARBA" id="ARBA00023163"/>
    </source>
</evidence>
<reference evidence="7" key="1">
    <citation type="submission" date="2018-03" db="EMBL/GenBank/DDBJ databases">
        <authorList>
            <person name="Guldener U."/>
        </authorList>
    </citation>
    <scope>NUCLEOTIDE SEQUENCE</scope>
</reference>
<evidence type="ECO:0000313" key="8">
    <source>
        <dbReference type="Proteomes" id="UP001187734"/>
    </source>
</evidence>
<dbReference type="AlphaFoldDB" id="A0AAE8M7E2"/>
<evidence type="ECO:0000256" key="2">
    <source>
        <dbReference type="ARBA" id="ARBA00022833"/>
    </source>
</evidence>
<gene>
    <name evidence="7" type="ORF">FTOL_05178</name>
</gene>
<keyword evidence="3" id="KW-0805">Transcription regulation</keyword>
<name>A0AAE8M7E2_9HYPO</name>
<dbReference type="GO" id="GO:0003677">
    <property type="term" value="F:DNA binding"/>
    <property type="evidence" value="ECO:0007669"/>
    <property type="project" value="UniProtKB-KW"/>
</dbReference>
<evidence type="ECO:0000256" key="1">
    <source>
        <dbReference type="ARBA" id="ARBA00022723"/>
    </source>
</evidence>
<keyword evidence="8" id="KW-1185">Reference proteome</keyword>
<evidence type="ECO:0000313" key="7">
    <source>
        <dbReference type="EMBL" id="SPJ75447.1"/>
    </source>
</evidence>
<keyword evidence="2" id="KW-0862">Zinc</keyword>
<keyword evidence="4" id="KW-0238">DNA-binding</keyword>
<dbReference type="GO" id="GO:0046872">
    <property type="term" value="F:metal ion binding"/>
    <property type="evidence" value="ECO:0007669"/>
    <property type="project" value="UniProtKB-KW"/>
</dbReference>
<sequence>MACEGLSGRYDERLRHLAAGDTILQSLDDSGFTADPALIEKVVDMFCQIGLECADHIEGQSLSGIKKWCGKRNKESKFQTIDEASYALYQLRLNHEFAPWDLRRDDAIAKDDAFEDLLSQWNAAFRAFCQRKPNASEEEISQINNLQLRYEHLRMYIDVYDNKELRPSEPYKRFLETAEQVAGPLISLNQPTFSLDGCLVSGLSFVAMADEDEDGGVKSQALDLLQKLDHREGIIDSNDIVEMHEMLGFDLGEWGSDSDSDSEIKEPDVPSLAPVGIPQMLESLSRRSGKPSKRLEGFYFHTDL</sequence>
<evidence type="ECO:0000256" key="4">
    <source>
        <dbReference type="ARBA" id="ARBA00023125"/>
    </source>
</evidence>
<keyword evidence="6" id="KW-0539">Nucleus</keyword>
<keyword evidence="1" id="KW-0479">Metal-binding</keyword>
<dbReference type="EMBL" id="ONZP01000163">
    <property type="protein sequence ID" value="SPJ75447.1"/>
    <property type="molecule type" value="Genomic_DNA"/>
</dbReference>
<evidence type="ECO:0000256" key="6">
    <source>
        <dbReference type="ARBA" id="ARBA00023242"/>
    </source>
</evidence>
<dbReference type="PANTHER" id="PTHR36206:SF12">
    <property type="entry name" value="ASPERCRYPTIN BIOSYNTHESIS CLUSTER-SPECIFIC TRANSCRIPTION REGULATOR ATNN-RELATED"/>
    <property type="match status" value="1"/>
</dbReference>
<evidence type="ECO:0000256" key="3">
    <source>
        <dbReference type="ARBA" id="ARBA00023015"/>
    </source>
</evidence>
<protein>
    <submittedName>
        <fullName evidence="7">Uncharacterized protein</fullName>
    </submittedName>
</protein>
<dbReference type="Proteomes" id="UP001187734">
    <property type="component" value="Unassembled WGS sequence"/>
</dbReference>
<comment type="caution">
    <text evidence="7">The sequence shown here is derived from an EMBL/GenBank/DDBJ whole genome shotgun (WGS) entry which is preliminary data.</text>
</comment>
<dbReference type="PANTHER" id="PTHR36206">
    <property type="entry name" value="ASPERCRYPTIN BIOSYNTHESIS CLUSTER-SPECIFIC TRANSCRIPTION REGULATOR ATNN-RELATED"/>
    <property type="match status" value="1"/>
</dbReference>
<dbReference type="InterPro" id="IPR052360">
    <property type="entry name" value="Transcr_Regulatory_Proteins"/>
</dbReference>